<name>A0AAV2RVM1_MEGNR</name>
<evidence type="ECO:0000313" key="3">
    <source>
        <dbReference type="Proteomes" id="UP001497623"/>
    </source>
</evidence>
<dbReference type="AlphaFoldDB" id="A0AAV2RVM1"/>
<dbReference type="Gene3D" id="2.40.100.10">
    <property type="entry name" value="Cyclophilin-like"/>
    <property type="match status" value="1"/>
</dbReference>
<sequence length="426" mass="48499">MCPKCRTLYTASNIKDIPINFSLESVLNLLDISKSTKANDLPECIEHLLQVSHRCSTHKAWICKRCVREDHSMQSCKIISVSDELDIKKAMQVDQSNPLLNTFEETFTKSDDCKNLYKQLLKECDEDVIRYEKMTKKLQEKCEKVKKSRKQIEERYENFGQMLDKQKFKKRVFDKAVTSLRSSETIREVARCSVEVQTEAEKLQLVSQEIEKEIKKEKELVLQSFKFKDDHMLGYAEMSVRNGKPHVHSLQDIDSCKSSPNLLITGENTDGILTFMDIAWPGREPRRVYMKMLGNTARARQHLLLVTGQCGYSYIGLTFYSPGNKGKPGEYIVLHPYDGKQGAPLLEDFTENDDIKHDVKAGHICGTGLSCYNSALFAFRLGDMPGNTSNTVFGKVTSGLEILHDVAKSKKRRKIKVVDCGVVLFG</sequence>
<gene>
    <name evidence="2" type="ORF">MNOR_LOCUS28863</name>
</gene>
<feature type="coiled-coil region" evidence="1">
    <location>
        <begin position="121"/>
        <end position="155"/>
    </location>
</feature>
<reference evidence="2 3" key="1">
    <citation type="submission" date="2024-05" db="EMBL/GenBank/DDBJ databases">
        <authorList>
            <person name="Wallberg A."/>
        </authorList>
    </citation>
    <scope>NUCLEOTIDE SEQUENCE [LARGE SCALE GENOMIC DNA]</scope>
</reference>
<evidence type="ECO:0000256" key="1">
    <source>
        <dbReference type="SAM" id="Coils"/>
    </source>
</evidence>
<organism evidence="2 3">
    <name type="scientific">Meganyctiphanes norvegica</name>
    <name type="common">Northern krill</name>
    <name type="synonym">Thysanopoda norvegica</name>
    <dbReference type="NCBI Taxonomy" id="48144"/>
    <lineage>
        <taxon>Eukaryota</taxon>
        <taxon>Metazoa</taxon>
        <taxon>Ecdysozoa</taxon>
        <taxon>Arthropoda</taxon>
        <taxon>Crustacea</taxon>
        <taxon>Multicrustacea</taxon>
        <taxon>Malacostraca</taxon>
        <taxon>Eumalacostraca</taxon>
        <taxon>Eucarida</taxon>
        <taxon>Euphausiacea</taxon>
        <taxon>Euphausiidae</taxon>
        <taxon>Meganyctiphanes</taxon>
    </lineage>
</organism>
<dbReference type="EMBL" id="CAXKWB010032554">
    <property type="protein sequence ID" value="CAL4141465.1"/>
    <property type="molecule type" value="Genomic_DNA"/>
</dbReference>
<keyword evidence="3" id="KW-1185">Reference proteome</keyword>
<protein>
    <submittedName>
        <fullName evidence="2">Uncharacterized protein</fullName>
    </submittedName>
</protein>
<proteinExistence type="predicted"/>
<evidence type="ECO:0000313" key="2">
    <source>
        <dbReference type="EMBL" id="CAL4141465.1"/>
    </source>
</evidence>
<comment type="caution">
    <text evidence="2">The sequence shown here is derived from an EMBL/GenBank/DDBJ whole genome shotgun (WGS) entry which is preliminary data.</text>
</comment>
<accession>A0AAV2RVM1</accession>
<dbReference type="InterPro" id="IPR029000">
    <property type="entry name" value="Cyclophilin-like_dom_sf"/>
</dbReference>
<keyword evidence="1" id="KW-0175">Coiled coil</keyword>
<dbReference type="Proteomes" id="UP001497623">
    <property type="component" value="Unassembled WGS sequence"/>
</dbReference>